<evidence type="ECO:0000313" key="10">
    <source>
        <dbReference type="Proteomes" id="UP000027222"/>
    </source>
</evidence>
<keyword evidence="6 8" id="KW-0057">Aromatic amino acid biosynthesis</keyword>
<organism evidence="9 10">
    <name type="scientific">Galerina marginata (strain CBS 339.88)</name>
    <dbReference type="NCBI Taxonomy" id="685588"/>
    <lineage>
        <taxon>Eukaryota</taxon>
        <taxon>Fungi</taxon>
        <taxon>Dikarya</taxon>
        <taxon>Basidiomycota</taxon>
        <taxon>Agaricomycotina</taxon>
        <taxon>Agaricomycetes</taxon>
        <taxon>Agaricomycetidae</taxon>
        <taxon>Agaricales</taxon>
        <taxon>Agaricineae</taxon>
        <taxon>Strophariaceae</taxon>
        <taxon>Galerina</taxon>
    </lineage>
</organism>
<name>A0A067TPR7_GALM3</name>
<dbReference type="PANTHER" id="PTHR21085">
    <property type="entry name" value="CHORISMATE SYNTHASE"/>
    <property type="match status" value="1"/>
</dbReference>
<comment type="similarity">
    <text evidence="2 8">Belongs to the chorismate synthase family.</text>
</comment>
<protein>
    <recommendedName>
        <fullName evidence="4 8">Chorismate synthase</fullName>
        <ecNumber evidence="4 8">4.2.3.5</ecNumber>
    </recommendedName>
</protein>
<accession>A0A067TPR7</accession>
<dbReference type="NCBIfam" id="NF003793">
    <property type="entry name" value="PRK05382.1"/>
    <property type="match status" value="1"/>
</dbReference>
<dbReference type="OrthoDB" id="1721239at2759"/>
<dbReference type="GO" id="GO:0008652">
    <property type="term" value="P:amino acid biosynthetic process"/>
    <property type="evidence" value="ECO:0007669"/>
    <property type="project" value="UniProtKB-KW"/>
</dbReference>
<sequence>MSTFGTLFRVTTYGESHCASVGAIIDGCPPGLELSAQDIQVQLSRRRPGQSDLTTPRNEKDFVQLQSGIEQGVTLGTPIALLVKNEDQRPHDYTETDLYPRPSHADYTYLQKYGIKASSGGGRSSARETIGRVAAGAIAEKYLKIVYGIEIVAFVSSVGKVHLPATIAPPSLTPINSDEEDDTANDALSKDLVNLLSTISRDEVDKYPTRCPHPETSERMIKRIIRAKDAQDSIGGTVTCVIRNVPSGLGEPVFDKFEASLAHAMLSIPATKAFEIGSGFRGTEVPGSQHNDPFVNDGTGRLRTTSNWSGGIQGGITNGENVYFRIGFKSPATISQAQDTAKYDGTPGSLAARGRHDPCVVPRAVPIVEAMAAIVVMDQLLIQNSRKTAANLLPPITTLPPTMVMPKKDF</sequence>
<evidence type="ECO:0000256" key="2">
    <source>
        <dbReference type="ARBA" id="ARBA00008014"/>
    </source>
</evidence>
<comment type="pathway">
    <text evidence="1 8">Metabolic intermediate biosynthesis; chorismate biosynthesis; chorismate from D-erythrose 4-phosphate and phosphoenolpyruvate: step 7/7.</text>
</comment>
<dbReference type="AlphaFoldDB" id="A0A067TPR7"/>
<dbReference type="SUPFAM" id="SSF103263">
    <property type="entry name" value="Chorismate synthase, AroC"/>
    <property type="match status" value="1"/>
</dbReference>
<dbReference type="InterPro" id="IPR020541">
    <property type="entry name" value="Chorismate_synthase_CS"/>
</dbReference>
<evidence type="ECO:0000256" key="3">
    <source>
        <dbReference type="ARBA" id="ARBA00011881"/>
    </source>
</evidence>
<dbReference type="Gene3D" id="3.60.150.10">
    <property type="entry name" value="Chorismate synthase AroC"/>
    <property type="match status" value="1"/>
</dbReference>
<dbReference type="UniPathway" id="UPA00053">
    <property type="reaction ID" value="UER00090"/>
</dbReference>
<dbReference type="GO" id="GO:0005829">
    <property type="term" value="C:cytosol"/>
    <property type="evidence" value="ECO:0007669"/>
    <property type="project" value="TreeGrafter"/>
</dbReference>
<dbReference type="GO" id="GO:0004107">
    <property type="term" value="F:chorismate synthase activity"/>
    <property type="evidence" value="ECO:0007669"/>
    <property type="project" value="UniProtKB-EC"/>
</dbReference>
<evidence type="ECO:0000256" key="7">
    <source>
        <dbReference type="ARBA" id="ARBA00023239"/>
    </source>
</evidence>
<gene>
    <name evidence="9" type="ORF">GALMADRAFT_218302</name>
</gene>
<dbReference type="PANTHER" id="PTHR21085:SF0">
    <property type="entry name" value="CHORISMATE SYNTHASE"/>
    <property type="match status" value="1"/>
</dbReference>
<dbReference type="EC" id="4.2.3.5" evidence="4 8"/>
<dbReference type="PIRSF" id="PIRSF001456">
    <property type="entry name" value="Chorismate_synth"/>
    <property type="match status" value="1"/>
</dbReference>
<dbReference type="CDD" id="cd07304">
    <property type="entry name" value="Chorismate_synthase"/>
    <property type="match status" value="1"/>
</dbReference>
<comment type="catalytic activity">
    <reaction evidence="8">
        <text>5-O-(1-carboxyvinyl)-3-phosphoshikimate = chorismate + phosphate</text>
        <dbReference type="Rhea" id="RHEA:21020"/>
        <dbReference type="ChEBI" id="CHEBI:29748"/>
        <dbReference type="ChEBI" id="CHEBI:43474"/>
        <dbReference type="ChEBI" id="CHEBI:57701"/>
        <dbReference type="EC" id="4.2.3.5"/>
    </reaction>
</comment>
<evidence type="ECO:0000256" key="8">
    <source>
        <dbReference type="RuleBase" id="RU000605"/>
    </source>
</evidence>
<dbReference type="PROSITE" id="PS00787">
    <property type="entry name" value="CHORISMATE_SYNTHASE_1"/>
    <property type="match status" value="1"/>
</dbReference>
<dbReference type="InterPro" id="IPR035904">
    <property type="entry name" value="Chorismate_synth_AroC_sf"/>
</dbReference>
<evidence type="ECO:0000256" key="1">
    <source>
        <dbReference type="ARBA" id="ARBA00005044"/>
    </source>
</evidence>
<dbReference type="HOGENOM" id="CLU_034547_0_2_1"/>
<dbReference type="NCBIfam" id="TIGR00033">
    <property type="entry name" value="aroC"/>
    <property type="match status" value="1"/>
</dbReference>
<dbReference type="PROSITE" id="PS00789">
    <property type="entry name" value="CHORISMATE_SYNTHASE_3"/>
    <property type="match status" value="1"/>
</dbReference>
<evidence type="ECO:0000313" key="9">
    <source>
        <dbReference type="EMBL" id="KDR85215.1"/>
    </source>
</evidence>
<dbReference type="GO" id="GO:0009423">
    <property type="term" value="P:chorismate biosynthetic process"/>
    <property type="evidence" value="ECO:0007669"/>
    <property type="project" value="UniProtKB-UniPathway"/>
</dbReference>
<dbReference type="FunFam" id="3.60.150.10:FF:000004">
    <property type="entry name" value="Chorismate synthase"/>
    <property type="match status" value="1"/>
</dbReference>
<dbReference type="STRING" id="685588.A0A067TPR7"/>
<dbReference type="GO" id="GO:0009073">
    <property type="term" value="P:aromatic amino acid family biosynthetic process"/>
    <property type="evidence" value="ECO:0007669"/>
    <property type="project" value="UniProtKB-KW"/>
</dbReference>
<dbReference type="EMBL" id="KL142367">
    <property type="protein sequence ID" value="KDR85215.1"/>
    <property type="molecule type" value="Genomic_DNA"/>
</dbReference>
<evidence type="ECO:0000256" key="4">
    <source>
        <dbReference type="ARBA" id="ARBA00013036"/>
    </source>
</evidence>
<keyword evidence="10" id="KW-1185">Reference proteome</keyword>
<reference evidence="10" key="1">
    <citation type="journal article" date="2014" name="Proc. Natl. Acad. Sci. U.S.A.">
        <title>Extensive sampling of basidiomycete genomes demonstrates inadequacy of the white-rot/brown-rot paradigm for wood decay fungi.</title>
        <authorList>
            <person name="Riley R."/>
            <person name="Salamov A.A."/>
            <person name="Brown D.W."/>
            <person name="Nagy L.G."/>
            <person name="Floudas D."/>
            <person name="Held B.W."/>
            <person name="Levasseur A."/>
            <person name="Lombard V."/>
            <person name="Morin E."/>
            <person name="Otillar R."/>
            <person name="Lindquist E.A."/>
            <person name="Sun H."/>
            <person name="LaButti K.M."/>
            <person name="Schmutz J."/>
            <person name="Jabbour D."/>
            <person name="Luo H."/>
            <person name="Baker S.E."/>
            <person name="Pisabarro A.G."/>
            <person name="Walton J.D."/>
            <person name="Blanchette R.A."/>
            <person name="Henrissat B."/>
            <person name="Martin F."/>
            <person name="Cullen D."/>
            <person name="Hibbett D.S."/>
            <person name="Grigoriev I.V."/>
        </authorList>
    </citation>
    <scope>NUCLEOTIDE SEQUENCE [LARGE SCALE GENOMIC DNA]</scope>
    <source>
        <strain evidence="10">CBS 339.88</strain>
    </source>
</reference>
<dbReference type="HAMAP" id="MF_00300">
    <property type="entry name" value="Chorismate_synth"/>
    <property type="match status" value="1"/>
</dbReference>
<comment type="cofactor">
    <cofactor evidence="8">
        <name>FMNH2</name>
        <dbReference type="ChEBI" id="CHEBI:57618"/>
    </cofactor>
    <text evidence="8">Reduced FMN (FMNH(2)).</text>
</comment>
<evidence type="ECO:0000256" key="6">
    <source>
        <dbReference type="ARBA" id="ARBA00023141"/>
    </source>
</evidence>
<dbReference type="Proteomes" id="UP000027222">
    <property type="component" value="Unassembled WGS sequence"/>
</dbReference>
<dbReference type="Pfam" id="PF01264">
    <property type="entry name" value="Chorismate_synt"/>
    <property type="match status" value="1"/>
</dbReference>
<evidence type="ECO:0000256" key="5">
    <source>
        <dbReference type="ARBA" id="ARBA00022605"/>
    </source>
</evidence>
<dbReference type="GO" id="GO:0010181">
    <property type="term" value="F:FMN binding"/>
    <property type="evidence" value="ECO:0007669"/>
    <property type="project" value="TreeGrafter"/>
</dbReference>
<dbReference type="InterPro" id="IPR000453">
    <property type="entry name" value="Chorismate_synth"/>
</dbReference>
<proteinExistence type="inferred from homology"/>
<dbReference type="PROSITE" id="PS00788">
    <property type="entry name" value="CHORISMATE_SYNTHASE_2"/>
    <property type="match status" value="1"/>
</dbReference>
<keyword evidence="5 8" id="KW-0028">Amino-acid biosynthesis</keyword>
<comment type="subunit">
    <text evidence="3">Homotetramer.</text>
</comment>
<keyword evidence="7 8" id="KW-0456">Lyase</keyword>